<keyword evidence="6 9" id="KW-1133">Transmembrane helix</keyword>
<keyword evidence="8" id="KW-0325">Glycoprotein</keyword>
<reference evidence="10 12" key="1">
    <citation type="journal article" date="2013" name="Genome Biol.">
        <title>Draft genome of the mountain pine beetle, Dendroctonus ponderosae Hopkins, a major forest pest.</title>
        <authorList>
            <person name="Keeling C.I."/>
            <person name="Yuen M.M."/>
            <person name="Liao N.Y."/>
            <person name="Docking T.R."/>
            <person name="Chan S.K."/>
            <person name="Taylor G.A."/>
            <person name="Palmquist D.L."/>
            <person name="Jackman S.D."/>
            <person name="Nguyen A."/>
            <person name="Li M."/>
            <person name="Henderson H."/>
            <person name="Janes J.K."/>
            <person name="Zhao Y."/>
            <person name="Pandoh P."/>
            <person name="Moore R."/>
            <person name="Sperling F.A."/>
            <person name="Huber D.P."/>
            <person name="Birol I."/>
            <person name="Jones S.J."/>
            <person name="Bohlmann J."/>
        </authorList>
    </citation>
    <scope>NUCLEOTIDE SEQUENCE</scope>
</reference>
<proteinExistence type="inferred from homology"/>
<evidence type="ECO:0000256" key="7">
    <source>
        <dbReference type="ARBA" id="ARBA00023136"/>
    </source>
</evidence>
<organism evidence="10">
    <name type="scientific">Dendroctonus ponderosae</name>
    <name type="common">Mountain pine beetle</name>
    <dbReference type="NCBI Taxonomy" id="77166"/>
    <lineage>
        <taxon>Eukaryota</taxon>
        <taxon>Metazoa</taxon>
        <taxon>Ecdysozoa</taxon>
        <taxon>Arthropoda</taxon>
        <taxon>Hexapoda</taxon>
        <taxon>Insecta</taxon>
        <taxon>Pterygota</taxon>
        <taxon>Neoptera</taxon>
        <taxon>Endopterygota</taxon>
        <taxon>Coleoptera</taxon>
        <taxon>Polyphaga</taxon>
        <taxon>Cucujiformia</taxon>
        <taxon>Curculionidae</taxon>
        <taxon>Scolytinae</taxon>
        <taxon>Dendroctonus</taxon>
    </lineage>
</organism>
<dbReference type="EMBL" id="KB632340">
    <property type="protein sequence ID" value="ERL92942.1"/>
    <property type="molecule type" value="Genomic_DNA"/>
</dbReference>
<feature type="non-terminal residue" evidence="10">
    <location>
        <position position="1"/>
    </location>
</feature>
<dbReference type="GO" id="GO:0009966">
    <property type="term" value="P:regulation of signal transduction"/>
    <property type="evidence" value="ECO:0007669"/>
    <property type="project" value="InterPro"/>
</dbReference>
<evidence type="ECO:0000256" key="3">
    <source>
        <dbReference type="ARBA" id="ARBA00022692"/>
    </source>
</evidence>
<dbReference type="SUPFAM" id="SSF53187">
    <property type="entry name" value="Zn-dependent exopeptidases"/>
    <property type="match status" value="1"/>
</dbReference>
<dbReference type="AlphaFoldDB" id="N6SVL8"/>
<evidence type="ECO:0000313" key="11">
    <source>
        <dbReference type="EMBL" id="ERL92942.1"/>
    </source>
</evidence>
<comment type="similarity">
    <text evidence="2">Belongs to the nicastrin family.</text>
</comment>
<gene>
    <name evidence="11" type="ORF">D910_10247</name>
    <name evidence="10" type="ORF">YQE_11533</name>
</gene>
<dbReference type="Proteomes" id="UP000030742">
    <property type="component" value="Unassembled WGS sequence"/>
</dbReference>
<dbReference type="STRING" id="77166.N6SVL8"/>
<feature type="transmembrane region" description="Helical" evidence="9">
    <location>
        <begin position="446"/>
        <end position="470"/>
    </location>
</feature>
<keyword evidence="4" id="KW-0732">Signal</keyword>
<evidence type="ECO:0008006" key="13">
    <source>
        <dbReference type="Google" id="ProtNLM"/>
    </source>
</evidence>
<dbReference type="OrthoDB" id="5913609at2759"/>
<evidence type="ECO:0000313" key="10">
    <source>
        <dbReference type="EMBL" id="ENN71799.1"/>
    </source>
</evidence>
<dbReference type="PANTHER" id="PTHR31826">
    <property type="entry name" value="NICALIN"/>
    <property type="match status" value="1"/>
</dbReference>
<evidence type="ECO:0000256" key="4">
    <source>
        <dbReference type="ARBA" id="ARBA00022729"/>
    </source>
</evidence>
<dbReference type="HOGENOM" id="CLU_034102_2_0_1"/>
<dbReference type="GO" id="GO:0005789">
    <property type="term" value="C:endoplasmic reticulum membrane"/>
    <property type="evidence" value="ECO:0007669"/>
    <property type="project" value="UniProtKB-SubCell"/>
</dbReference>
<keyword evidence="3 9" id="KW-0812">Transmembrane</keyword>
<evidence type="ECO:0000256" key="5">
    <source>
        <dbReference type="ARBA" id="ARBA00022824"/>
    </source>
</evidence>
<feature type="transmembrane region" description="Helical" evidence="9">
    <location>
        <begin position="12"/>
        <end position="29"/>
    </location>
</feature>
<evidence type="ECO:0000256" key="8">
    <source>
        <dbReference type="ARBA" id="ARBA00023180"/>
    </source>
</evidence>
<comment type="subcellular location">
    <subcellularLocation>
        <location evidence="1">Endoplasmic reticulum membrane</location>
        <topology evidence="1">Single-pass membrane protein</topology>
    </subcellularLocation>
</comment>
<evidence type="ECO:0000256" key="9">
    <source>
        <dbReference type="SAM" id="Phobius"/>
    </source>
</evidence>
<keyword evidence="7 9" id="KW-0472">Membrane</keyword>
<evidence type="ECO:0000256" key="2">
    <source>
        <dbReference type="ARBA" id="ARBA00007717"/>
    </source>
</evidence>
<evidence type="ECO:0000313" key="12">
    <source>
        <dbReference type="Proteomes" id="UP000030742"/>
    </source>
</evidence>
<evidence type="ECO:0000256" key="1">
    <source>
        <dbReference type="ARBA" id="ARBA00004389"/>
    </source>
</evidence>
<protein>
    <recommendedName>
        <fullName evidence="13">Nicalin</fullName>
    </recommendedName>
</protein>
<evidence type="ECO:0000256" key="6">
    <source>
        <dbReference type="ARBA" id="ARBA00022989"/>
    </source>
</evidence>
<sequence length="485" mass="54289">MWLDEVDEIFKGYNISCYILIVLPIFILVSSTSPVSASHEFPAYRMQHFDLHGMAFGSRMASVNLEARSISTFSSSRHCVFARLMDLSIETYRNIRGKAGALIVELPKSLSNLTQDEKQHILMLEQKMIYEQETSIPVYFTKYNNVIDNIVTELSTNVDARNKKKSAAETLFSSIAANGYQIVISAGTPTARTDTKIATIYGHLAGYRPDGKVPTIAIVTHYDSFGVAPEASFVLCLDTLAASDTIFMHVSKPPKDGSPASIFYKNLKSVGEDYPSVSIEGVHKKINLAEDILAWEHERYSIRRLTAFTLSSVKSHKDSWRSTILDNSENLDINRLERNAKIIVNSIGKFVYDIPDGGIFGGSWDVNPAYIDAWLNHLAGQPRSSQLLSTKDNALVVSLQDNFNKYLRDVKITFAMPDKRDPDYQFFGTTGGTLNIYSVKPAVFDLIVTLAITLYLVLVYVVIHYVPVLYSVSMNLMKNQKVKAR</sequence>
<dbReference type="OMA" id="WSTSRHC"/>
<dbReference type="InterPro" id="IPR016574">
    <property type="entry name" value="Nicalin"/>
</dbReference>
<keyword evidence="5" id="KW-0256">Endoplasmic reticulum</keyword>
<accession>N6SVL8</accession>
<dbReference type="EMBL" id="KB741253">
    <property type="protein sequence ID" value="ENN71799.1"/>
    <property type="molecule type" value="Genomic_DNA"/>
</dbReference>
<name>N6SVL8_DENPD</name>